<protein>
    <submittedName>
        <fullName evidence="2">Uncharacterized protein</fullName>
    </submittedName>
</protein>
<sequence>MRKDRRLSKNRMKSSSESSKMAVSICLNKQSMIWGKQINAS</sequence>
<dbReference type="PATRIC" id="fig|1126211.3.peg.4109"/>
<name>I2CBY0_BACAY</name>
<evidence type="ECO:0000256" key="1">
    <source>
        <dbReference type="SAM" id="MobiDB-lite"/>
    </source>
</evidence>
<dbReference type="Proteomes" id="UP000002878">
    <property type="component" value="Chromosome"/>
</dbReference>
<accession>I2CBY0</accession>
<organism evidence="2 3">
    <name type="scientific">Bacillus amyloliquefaciens (strain Y2)</name>
    <name type="common">Bacillus amyloliquefaciens subsp. plantarum (strain B9601-Y2)</name>
    <dbReference type="NCBI Taxonomy" id="1155777"/>
    <lineage>
        <taxon>Bacteria</taxon>
        <taxon>Bacillati</taxon>
        <taxon>Bacillota</taxon>
        <taxon>Bacilli</taxon>
        <taxon>Bacillales</taxon>
        <taxon>Bacillaceae</taxon>
        <taxon>Bacillus</taxon>
        <taxon>Bacillus amyloliquefaciens group</taxon>
    </lineage>
</organism>
<dbReference type="AlphaFoldDB" id="I2CBY0"/>
<dbReference type="KEGG" id="bqy:MUS_4321"/>
<dbReference type="HOGENOM" id="CLU_3265096_0_0_9"/>
<reference evidence="2 3" key="1">
    <citation type="journal article" date="2012" name="J. Biotechnol.">
        <title>Genome sequence of the plant growth promoting strain Bacillus amyloliquefaciens subsp. plantarum B9601-Y2 and expression of mersacidin and other secondary metabolites.</title>
        <authorList>
            <person name="He P."/>
            <person name="Hao K."/>
            <person name="Blom J."/>
            <person name="Ruckert C."/>
            <person name="Vater J."/>
            <person name="Mao Z."/>
            <person name="Wu Y."/>
            <person name="Hou M."/>
            <person name="He P."/>
            <person name="He Y."/>
            <person name="Borriss R."/>
        </authorList>
    </citation>
    <scope>NUCLEOTIDE SEQUENCE [LARGE SCALE GENOMIC DNA]</scope>
    <source>
        <strain evidence="2">Y2</strain>
    </source>
</reference>
<evidence type="ECO:0000313" key="2">
    <source>
        <dbReference type="EMBL" id="AFJ64154.1"/>
    </source>
</evidence>
<proteinExistence type="predicted"/>
<feature type="compositionally biased region" description="Low complexity" evidence="1">
    <location>
        <begin position="13"/>
        <end position="22"/>
    </location>
</feature>
<evidence type="ECO:0000313" key="3">
    <source>
        <dbReference type="Proteomes" id="UP000002878"/>
    </source>
</evidence>
<gene>
    <name evidence="2" type="ORF">MUS_4321</name>
</gene>
<feature type="compositionally biased region" description="Basic residues" evidence="1">
    <location>
        <begin position="1"/>
        <end position="12"/>
    </location>
</feature>
<feature type="region of interest" description="Disordered" evidence="1">
    <location>
        <begin position="1"/>
        <end position="22"/>
    </location>
</feature>
<dbReference type="EMBL" id="CP003332">
    <property type="protein sequence ID" value="AFJ64154.1"/>
    <property type="molecule type" value="Genomic_DNA"/>
</dbReference>